<dbReference type="PANTHER" id="PTHR37478">
    <property type="match status" value="1"/>
</dbReference>
<evidence type="ECO:0000256" key="1">
    <source>
        <dbReference type="ARBA" id="ARBA00009350"/>
    </source>
</evidence>
<accession>A0AAP2RB82</accession>
<dbReference type="Proteomes" id="UP001320159">
    <property type="component" value="Unassembled WGS sequence"/>
</dbReference>
<comment type="caution">
    <text evidence="3">The sequence shown here is derived from an EMBL/GenBank/DDBJ whole genome shotgun (WGS) entry which is preliminary data.</text>
</comment>
<keyword evidence="4" id="KW-1185">Reference proteome</keyword>
<evidence type="ECO:0000313" key="4">
    <source>
        <dbReference type="Proteomes" id="UP001320159"/>
    </source>
</evidence>
<keyword evidence="3" id="KW-0238">DNA-binding</keyword>
<protein>
    <recommendedName>
        <fullName evidence="2">UPF0251 protein CUJ83_04815</fullName>
    </recommendedName>
</protein>
<dbReference type="AlphaFoldDB" id="A0AAP2RB82"/>
<dbReference type="InterPro" id="IPR036388">
    <property type="entry name" value="WH-like_DNA-bd_sf"/>
</dbReference>
<name>A0AAP2RB82_9EURY</name>
<dbReference type="PANTHER" id="PTHR37478:SF2">
    <property type="entry name" value="UPF0251 PROTEIN TK0562"/>
    <property type="match status" value="1"/>
</dbReference>
<dbReference type="InterPro" id="IPR013324">
    <property type="entry name" value="RNA_pol_sigma_r3/r4-like"/>
</dbReference>
<dbReference type="InterPro" id="IPR002852">
    <property type="entry name" value="UPF0251"/>
</dbReference>
<sequence length="131" mass="14634">MRERKCVGRPRSSRYLSGSDFRCMMPACRREGDIRAVTLLPEEVEALKLIDLQDLGQEEAAAVMGVSRKTIWKDIHSARKKIADAIINGKAIRIEKCESEDTETCGIDICMKKCRGSRCIDSGCADPEDPE</sequence>
<evidence type="ECO:0000256" key="2">
    <source>
        <dbReference type="HAMAP-Rule" id="MF_00674"/>
    </source>
</evidence>
<dbReference type="EMBL" id="PGCK01000003">
    <property type="protein sequence ID" value="MCD1294319.1"/>
    <property type="molecule type" value="Genomic_DNA"/>
</dbReference>
<proteinExistence type="inferred from homology"/>
<organism evidence="3 4">
    <name type="scientific">Methanooceanicella nereidis</name>
    <dbReference type="NCBI Taxonomy" id="2052831"/>
    <lineage>
        <taxon>Archaea</taxon>
        <taxon>Methanobacteriati</taxon>
        <taxon>Methanobacteriota</taxon>
        <taxon>Stenosarchaea group</taxon>
        <taxon>Methanomicrobia</taxon>
        <taxon>Methanocellales</taxon>
        <taxon>Methanocellaceae</taxon>
        <taxon>Methanooceanicella</taxon>
    </lineage>
</organism>
<evidence type="ECO:0000313" key="3">
    <source>
        <dbReference type="EMBL" id="MCD1294319.1"/>
    </source>
</evidence>
<dbReference type="HAMAP" id="MF_00674">
    <property type="entry name" value="UPF0251"/>
    <property type="match status" value="1"/>
</dbReference>
<dbReference type="RefSeq" id="WP_230741148.1">
    <property type="nucleotide sequence ID" value="NZ_PGCK01000003.1"/>
</dbReference>
<dbReference type="GO" id="GO:0003677">
    <property type="term" value="F:DNA binding"/>
    <property type="evidence" value="ECO:0007669"/>
    <property type="project" value="UniProtKB-KW"/>
</dbReference>
<reference evidence="3 4" key="1">
    <citation type="submission" date="2017-11" db="EMBL/GenBank/DDBJ databases">
        <title>Isolation and Characterization of Family Methanocellaceae Species from Potential Methane Hydrate Area Offshore Southwestern Taiwan.</title>
        <authorList>
            <person name="Zhang W.-L."/>
            <person name="Chen W.-C."/>
            <person name="Lai M.-C."/>
            <person name="Chen S.-C."/>
        </authorList>
    </citation>
    <scope>NUCLEOTIDE SEQUENCE [LARGE SCALE GENOMIC DNA]</scope>
    <source>
        <strain evidence="3 4">CWC-04</strain>
    </source>
</reference>
<gene>
    <name evidence="3" type="ORF">CUJ83_04815</name>
</gene>
<comment type="similarity">
    <text evidence="1 2">Belongs to the UPF0251 family.</text>
</comment>
<dbReference type="Pfam" id="PF02001">
    <property type="entry name" value="DUF134"/>
    <property type="match status" value="1"/>
</dbReference>
<dbReference type="SUPFAM" id="SSF88659">
    <property type="entry name" value="Sigma3 and sigma4 domains of RNA polymerase sigma factors"/>
    <property type="match status" value="1"/>
</dbReference>
<dbReference type="Gene3D" id="1.10.10.10">
    <property type="entry name" value="Winged helix-like DNA-binding domain superfamily/Winged helix DNA-binding domain"/>
    <property type="match status" value="1"/>
</dbReference>